<keyword evidence="5 10" id="KW-0808">Transferase</keyword>
<dbReference type="Pfam" id="PF02767">
    <property type="entry name" value="DNA_pol3_beta_2"/>
    <property type="match status" value="1"/>
</dbReference>
<dbReference type="GO" id="GO:0005737">
    <property type="term" value="C:cytoplasm"/>
    <property type="evidence" value="ECO:0007669"/>
    <property type="project" value="UniProtKB-SubCell"/>
</dbReference>
<dbReference type="Pfam" id="PF02768">
    <property type="entry name" value="DNA_pol3_beta_3"/>
    <property type="match status" value="1"/>
</dbReference>
<sequence>MKFSCEKALLQSAIAVTSRAVAQKSSIPALEGLLLHADSQLTISGYNLQTGIRTKVSADVTEPGEIVLNARLFGDIIRRMPDDVVVFTADDKQLVHLSCGDADFDILGLSAADYPELPMVEDDFSVSIQQKLLRAMIEETAFAVSTNESRPIHTGALFEITDQGLTMVAVDGFRLAIRREPLEKIDGGAFSFVAPGSALGEVKNICSDVEDLAAVTLGKSHILFEVGDTELICRRLEGEFLDYKNAIPRKNPISVIADTKALIESIDRVSVVISEKQKSPVRCLFDHDKVLLSAKTGNGEAKDICRLSGDGGGLEIGFNNRYLMEALRYAPADTVKIELNTGVSPAIIVPTEGEENFLYMVLPVRLKSAE</sequence>
<dbReference type="InterPro" id="IPR001001">
    <property type="entry name" value="DNA_polIII_beta"/>
</dbReference>
<keyword evidence="4 10" id="KW-0963">Cytoplasm</keyword>
<dbReference type="KEGG" id="obj:EIO64_10290"/>
<dbReference type="CDD" id="cd00140">
    <property type="entry name" value="beta_clamp"/>
    <property type="match status" value="1"/>
</dbReference>
<dbReference type="AlphaFoldDB" id="A0A4D7APH9"/>
<evidence type="ECO:0000256" key="5">
    <source>
        <dbReference type="ARBA" id="ARBA00022679"/>
    </source>
</evidence>
<evidence type="ECO:0000259" key="13">
    <source>
        <dbReference type="Pfam" id="PF02768"/>
    </source>
</evidence>
<dbReference type="GO" id="GO:0003887">
    <property type="term" value="F:DNA-directed DNA polymerase activity"/>
    <property type="evidence" value="ECO:0007669"/>
    <property type="project" value="UniProtKB-UniRule"/>
</dbReference>
<dbReference type="PIRSF" id="PIRSF000804">
    <property type="entry name" value="DNA_pol_III_b"/>
    <property type="match status" value="1"/>
</dbReference>
<dbReference type="NCBIfam" id="TIGR00663">
    <property type="entry name" value="dnan"/>
    <property type="match status" value="1"/>
</dbReference>
<accession>A0A4D7APH9</accession>
<dbReference type="InterPro" id="IPR022634">
    <property type="entry name" value="DNA_polIII_beta_N"/>
</dbReference>
<evidence type="ECO:0000313" key="14">
    <source>
        <dbReference type="EMBL" id="QCI59558.1"/>
    </source>
</evidence>
<dbReference type="InterPro" id="IPR022635">
    <property type="entry name" value="DNA_polIII_beta_C"/>
</dbReference>
<keyword evidence="15" id="KW-1185">Reference proteome</keyword>
<protein>
    <recommendedName>
        <fullName evidence="3 10">Beta sliding clamp</fullName>
    </recommendedName>
</protein>
<dbReference type="PANTHER" id="PTHR30478:SF0">
    <property type="entry name" value="BETA SLIDING CLAMP"/>
    <property type="match status" value="1"/>
</dbReference>
<dbReference type="Pfam" id="PF00712">
    <property type="entry name" value="DNA_pol3_beta"/>
    <property type="match status" value="1"/>
</dbReference>
<feature type="domain" description="DNA polymerase III beta sliding clamp N-terminal" evidence="11">
    <location>
        <begin position="1"/>
        <end position="118"/>
    </location>
</feature>
<dbReference type="SUPFAM" id="SSF55979">
    <property type="entry name" value="DNA clamp"/>
    <property type="match status" value="3"/>
</dbReference>
<dbReference type="RefSeq" id="WP_136891322.1">
    <property type="nucleotide sequence ID" value="NZ_CP034413.3"/>
</dbReference>
<evidence type="ECO:0000256" key="1">
    <source>
        <dbReference type="ARBA" id="ARBA00004496"/>
    </source>
</evidence>
<evidence type="ECO:0000313" key="15">
    <source>
        <dbReference type="Proteomes" id="UP000298642"/>
    </source>
</evidence>
<evidence type="ECO:0000259" key="11">
    <source>
        <dbReference type="Pfam" id="PF00712"/>
    </source>
</evidence>
<dbReference type="GO" id="GO:0006271">
    <property type="term" value="P:DNA strand elongation involved in DNA replication"/>
    <property type="evidence" value="ECO:0007669"/>
    <property type="project" value="TreeGrafter"/>
</dbReference>
<dbReference type="GO" id="GO:0003677">
    <property type="term" value="F:DNA binding"/>
    <property type="evidence" value="ECO:0007669"/>
    <property type="project" value="UniProtKB-UniRule"/>
</dbReference>
<dbReference type="Proteomes" id="UP000298642">
    <property type="component" value="Chromosome"/>
</dbReference>
<dbReference type="Gene3D" id="3.70.10.10">
    <property type="match status" value="1"/>
</dbReference>
<comment type="subunit">
    <text evidence="10">Forms a ring-shaped head-to-tail homodimer around DNA.</text>
</comment>
<gene>
    <name evidence="14" type="primary">dnaN</name>
    <name evidence="14" type="ORF">EIO64_10290</name>
</gene>
<name>A0A4D7APH9_9FIRM</name>
<evidence type="ECO:0000256" key="8">
    <source>
        <dbReference type="ARBA" id="ARBA00022932"/>
    </source>
</evidence>
<organism evidence="14 15">
    <name type="scientific">Dysosmobacter welbionis</name>
    <dbReference type="NCBI Taxonomy" id="2093857"/>
    <lineage>
        <taxon>Bacteria</taxon>
        <taxon>Bacillati</taxon>
        <taxon>Bacillota</taxon>
        <taxon>Clostridia</taxon>
        <taxon>Eubacteriales</taxon>
        <taxon>Oscillospiraceae</taxon>
        <taxon>Dysosmobacter</taxon>
    </lineage>
</organism>
<dbReference type="PANTHER" id="PTHR30478">
    <property type="entry name" value="DNA POLYMERASE III SUBUNIT BETA"/>
    <property type="match status" value="1"/>
</dbReference>
<dbReference type="GO" id="GO:0009360">
    <property type="term" value="C:DNA polymerase III complex"/>
    <property type="evidence" value="ECO:0007669"/>
    <property type="project" value="InterPro"/>
</dbReference>
<keyword evidence="9" id="KW-0238">DNA-binding</keyword>
<evidence type="ECO:0000259" key="12">
    <source>
        <dbReference type="Pfam" id="PF02767"/>
    </source>
</evidence>
<dbReference type="InterPro" id="IPR046938">
    <property type="entry name" value="DNA_clamp_sf"/>
</dbReference>
<evidence type="ECO:0000256" key="4">
    <source>
        <dbReference type="ARBA" id="ARBA00022490"/>
    </source>
</evidence>
<comment type="subcellular location">
    <subcellularLocation>
        <location evidence="1 10">Cytoplasm</location>
    </subcellularLocation>
</comment>
<keyword evidence="6 10" id="KW-0548">Nucleotidyltransferase</keyword>
<dbReference type="GO" id="GO:0008408">
    <property type="term" value="F:3'-5' exonuclease activity"/>
    <property type="evidence" value="ECO:0007669"/>
    <property type="project" value="InterPro"/>
</dbReference>
<comment type="similarity">
    <text evidence="2 10">Belongs to the beta sliding clamp family.</text>
</comment>
<evidence type="ECO:0000256" key="2">
    <source>
        <dbReference type="ARBA" id="ARBA00010752"/>
    </source>
</evidence>
<keyword evidence="8 10" id="KW-0239">DNA-directed DNA polymerase</keyword>
<dbReference type="SMART" id="SM00480">
    <property type="entry name" value="POL3Bc"/>
    <property type="match status" value="1"/>
</dbReference>
<evidence type="ECO:0000256" key="10">
    <source>
        <dbReference type="PIRNR" id="PIRNR000804"/>
    </source>
</evidence>
<dbReference type="EMBL" id="CP034413">
    <property type="protein sequence ID" value="QCI59558.1"/>
    <property type="molecule type" value="Genomic_DNA"/>
</dbReference>
<comment type="function">
    <text evidence="10">Confers DNA tethering and processivity to DNA polymerases and other proteins. Acts as a clamp, forming a ring around DNA (a reaction catalyzed by the clamp-loading complex) which diffuses in an ATP-independent manner freely and bidirectionally along dsDNA. Initially characterized for its ability to contact the catalytic subunit of DNA polymerase III (Pol III), a complex, multichain enzyme responsible for most of the replicative synthesis in bacteria; Pol III exhibits 3'-5' exonuclease proofreading activity. The beta chain is required for initiation of replication as well as for processivity of DNA replication.</text>
</comment>
<dbReference type="Gene3D" id="3.10.150.10">
    <property type="entry name" value="DNA Polymerase III, subunit A, domain 2"/>
    <property type="match status" value="1"/>
</dbReference>
<keyword evidence="7 10" id="KW-0235">DNA replication</keyword>
<evidence type="ECO:0000256" key="3">
    <source>
        <dbReference type="ARBA" id="ARBA00021035"/>
    </source>
</evidence>
<evidence type="ECO:0000256" key="9">
    <source>
        <dbReference type="ARBA" id="ARBA00023125"/>
    </source>
</evidence>
<evidence type="ECO:0000256" key="6">
    <source>
        <dbReference type="ARBA" id="ARBA00022695"/>
    </source>
</evidence>
<feature type="domain" description="DNA polymerase III beta sliding clamp C-terminal" evidence="13">
    <location>
        <begin position="245"/>
        <end position="365"/>
    </location>
</feature>
<dbReference type="InterPro" id="IPR022637">
    <property type="entry name" value="DNA_polIII_beta_cen"/>
</dbReference>
<evidence type="ECO:0000256" key="7">
    <source>
        <dbReference type="ARBA" id="ARBA00022705"/>
    </source>
</evidence>
<feature type="domain" description="DNA polymerase III beta sliding clamp central" evidence="12">
    <location>
        <begin position="128"/>
        <end position="240"/>
    </location>
</feature>
<proteinExistence type="inferred from homology"/>
<reference evidence="15" key="1">
    <citation type="submission" date="2018-12" db="EMBL/GenBank/DDBJ databases">
        <title>Dusodibacter welbiota gen. nov., sp. nov., isolated from human faeces and emended description of the Oscillibacter genus.</title>
        <authorList>
            <person name="Le Roy T."/>
            <person name="Van der Smissen P."/>
            <person name="Delzenne N."/>
            <person name="Muccioli G."/>
            <person name="Collet J.F."/>
            <person name="Cani P.D."/>
        </authorList>
    </citation>
    <scope>NUCLEOTIDE SEQUENCE [LARGE SCALE GENOMIC DNA]</scope>
    <source>
        <strain evidence="15">J115</strain>
    </source>
</reference>